<dbReference type="FunFam" id="3.10.450.40:FF:000005">
    <property type="entry name" value="Amine oxidase"/>
    <property type="match status" value="1"/>
</dbReference>
<evidence type="ECO:0000259" key="14">
    <source>
        <dbReference type="Pfam" id="PF01179"/>
    </source>
</evidence>
<feature type="signal peptide" evidence="13">
    <location>
        <begin position="1"/>
        <end position="25"/>
    </location>
</feature>
<keyword evidence="13" id="KW-0732">Signal</keyword>
<feature type="domain" description="Copper amine oxidase N3-terminal" evidence="16">
    <location>
        <begin position="127"/>
        <end position="219"/>
    </location>
</feature>
<evidence type="ECO:0000256" key="13">
    <source>
        <dbReference type="SAM" id="SignalP"/>
    </source>
</evidence>
<gene>
    <name evidence="18" type="primary">LOC111460085</name>
</gene>
<evidence type="ECO:0000259" key="16">
    <source>
        <dbReference type="Pfam" id="PF02728"/>
    </source>
</evidence>
<comment type="catalytic activity">
    <reaction evidence="9">
        <text>a primary methyl amine + O2 + H2O = an aldehyde + H2O2 + NH4(+)</text>
        <dbReference type="Rhea" id="RHEA:16153"/>
        <dbReference type="ChEBI" id="CHEBI:15377"/>
        <dbReference type="ChEBI" id="CHEBI:15379"/>
        <dbReference type="ChEBI" id="CHEBI:16240"/>
        <dbReference type="ChEBI" id="CHEBI:17478"/>
        <dbReference type="ChEBI" id="CHEBI:28938"/>
        <dbReference type="ChEBI" id="CHEBI:228804"/>
        <dbReference type="EC" id="1.4.3.21"/>
    </reaction>
</comment>
<dbReference type="EC" id="1.4.3.-" evidence="12"/>
<comment type="cofactor">
    <cofactor evidence="1">
        <name>Cu cation</name>
        <dbReference type="ChEBI" id="CHEBI:23378"/>
    </cofactor>
</comment>
<dbReference type="GeneID" id="111460085"/>
<feature type="domain" description="Copper amine oxidase N2-terminal" evidence="15">
    <location>
        <begin position="32"/>
        <end position="119"/>
    </location>
</feature>
<proteinExistence type="inferred from homology"/>
<feature type="active site" description="Proton acceptor" evidence="10">
    <location>
        <position position="326"/>
    </location>
</feature>
<accession>A0A6J1H4J0</accession>
<dbReference type="GO" id="GO:0005507">
    <property type="term" value="F:copper ion binding"/>
    <property type="evidence" value="ECO:0007669"/>
    <property type="project" value="InterPro"/>
</dbReference>
<comment type="subunit">
    <text evidence="3">Homodimer.</text>
</comment>
<dbReference type="GO" id="GO:0008131">
    <property type="term" value="F:primary methylamine oxidase activity"/>
    <property type="evidence" value="ECO:0007669"/>
    <property type="project" value="UniProtKB-EC"/>
</dbReference>
<name>A0A6J1H4J0_CUCMO</name>
<evidence type="ECO:0000259" key="15">
    <source>
        <dbReference type="Pfam" id="PF02727"/>
    </source>
</evidence>
<feature type="domain" description="Copper amine oxidase catalytic" evidence="14">
    <location>
        <begin position="248"/>
        <end position="661"/>
    </location>
</feature>
<dbReference type="PANTHER" id="PTHR10638:SF71">
    <property type="entry name" value="AMINE OXIDASE"/>
    <property type="match status" value="1"/>
</dbReference>
<comment type="similarity">
    <text evidence="2 12">Belongs to the copper/topaquinone oxidase family.</text>
</comment>
<dbReference type="InterPro" id="IPR000269">
    <property type="entry name" value="Cu_amine_oxidase"/>
</dbReference>
<dbReference type="SUPFAM" id="SSF54416">
    <property type="entry name" value="Amine oxidase N-terminal region"/>
    <property type="match status" value="2"/>
</dbReference>
<evidence type="ECO:0000256" key="1">
    <source>
        <dbReference type="ARBA" id="ARBA00001935"/>
    </source>
</evidence>
<feature type="modified residue" description="2',4',5'-topaquinone" evidence="11">
    <location>
        <position position="414"/>
    </location>
</feature>
<reference evidence="18" key="1">
    <citation type="submission" date="2025-08" db="UniProtKB">
        <authorList>
            <consortium name="RefSeq"/>
        </authorList>
    </citation>
    <scope>IDENTIFICATION</scope>
    <source>
        <tissue evidence="18">Young leaves</tissue>
    </source>
</reference>
<dbReference type="InterPro" id="IPR036460">
    <property type="entry name" value="Cu_amine_oxidase_C_sf"/>
</dbReference>
<keyword evidence="6 12" id="KW-0560">Oxidoreductase</keyword>
<dbReference type="RefSeq" id="XP_022958948.1">
    <property type="nucleotide sequence ID" value="XM_023103180.1"/>
</dbReference>
<dbReference type="InterPro" id="IPR015800">
    <property type="entry name" value="Cu_amine_oxidase_N2"/>
</dbReference>
<dbReference type="GO" id="GO:0048038">
    <property type="term" value="F:quinone binding"/>
    <property type="evidence" value="ECO:0007669"/>
    <property type="project" value="InterPro"/>
</dbReference>
<dbReference type="Gene3D" id="2.70.98.20">
    <property type="entry name" value="Copper amine oxidase, catalytic domain"/>
    <property type="match status" value="1"/>
</dbReference>
<protein>
    <recommendedName>
        <fullName evidence="12">Amine oxidase</fullName>
        <ecNumber evidence="12">1.4.3.-</ecNumber>
    </recommendedName>
</protein>
<evidence type="ECO:0000256" key="6">
    <source>
        <dbReference type="ARBA" id="ARBA00023002"/>
    </source>
</evidence>
<evidence type="ECO:0000256" key="7">
    <source>
        <dbReference type="ARBA" id="ARBA00023008"/>
    </source>
</evidence>
<evidence type="ECO:0000313" key="17">
    <source>
        <dbReference type="Proteomes" id="UP000504609"/>
    </source>
</evidence>
<evidence type="ECO:0000313" key="18">
    <source>
        <dbReference type="RefSeq" id="XP_022958948.1"/>
    </source>
</evidence>
<dbReference type="InterPro" id="IPR015802">
    <property type="entry name" value="Cu_amine_oxidase_N3"/>
</dbReference>
<dbReference type="Gene3D" id="3.10.450.40">
    <property type="match status" value="2"/>
</dbReference>
<comment type="PTM">
    <text evidence="11 12">Topaquinone (TPQ) is generated by copper-dependent autoxidation of a specific tyrosyl residue.</text>
</comment>
<keyword evidence="5 10" id="KW-0801">TPQ</keyword>
<keyword evidence="8" id="KW-1015">Disulfide bond</keyword>
<dbReference type="GO" id="GO:0009308">
    <property type="term" value="P:amine metabolic process"/>
    <property type="evidence" value="ECO:0007669"/>
    <property type="project" value="UniProtKB-UniRule"/>
</dbReference>
<evidence type="ECO:0000256" key="3">
    <source>
        <dbReference type="ARBA" id="ARBA00011738"/>
    </source>
</evidence>
<comment type="cofactor">
    <cofactor evidence="12">
        <name>Cu cation</name>
        <dbReference type="ChEBI" id="CHEBI:23378"/>
    </cofactor>
    <text evidence="12">Contains 1 topaquinone per subunit.</text>
</comment>
<keyword evidence="7 12" id="KW-0186">Copper</keyword>
<sequence>MAKFSHSKLNLFFLLLLISLLTTAAAPAGRRHPLDPLSSDEIELIRSLVINSIRNLSTTDVTFQYVALTDPNKQYVLSWLSNPKTSPPPRRATAIVRYNSSTHEILIDLDKKAIISNRVYSGPAYSMFTLSELLDAVALPQSHPPFVAAMNKRRLKVKDVICACYSVGWFGEKMKQRRMVKLQCYYSNGSVNLYMRPVEGVTVTVDLDQMKIIGFRDRYEAPVPKADGTEYRPSMLKPPFLPPLNGVKMVQPEGPSFKVNDHTISWSNWELHVGFDKRAGPIISLASIYDLEKQKRRQVMYKGFISELFVPYMDLTEEWYYRTFFDVGEYGLGQYAASLEPLRDCPENAVFMDTYIAAGDGRPMKMANTFCIFERHAGDIMWRHTERAIPNRIIKETRAEVSLVVRMVATVANYDYVLDWEFKQSGSIIATVGLTGLLGVKASKYTHRDQIEEEVYGTLIAENTIGVNHDHFFTYYLDLDVDGGTNSFVKSNLRTVRPPNPDNPRKSYWTVVSETAKTEADARIKFGRQEAELVVVNPNRRTRMGNPVGYRLIPKSTVGPLLSVDDYPQIRAAFTNYNVWVTPYNISEKWASGLYTDQSRGNDTLATWTLRNREIENKDIVMWYTLGVHHAPCQEDFPLMPTLTTGFELRPTNFFESNPVLKVTPPRPLNRSICPL</sequence>
<dbReference type="Proteomes" id="UP000504609">
    <property type="component" value="Unplaced"/>
</dbReference>
<organism evidence="17 18">
    <name type="scientific">Cucurbita moschata</name>
    <name type="common">Winter crookneck squash</name>
    <name type="synonym">Cucurbita pepo var. moschata</name>
    <dbReference type="NCBI Taxonomy" id="3662"/>
    <lineage>
        <taxon>Eukaryota</taxon>
        <taxon>Viridiplantae</taxon>
        <taxon>Streptophyta</taxon>
        <taxon>Embryophyta</taxon>
        <taxon>Tracheophyta</taxon>
        <taxon>Spermatophyta</taxon>
        <taxon>Magnoliopsida</taxon>
        <taxon>eudicotyledons</taxon>
        <taxon>Gunneridae</taxon>
        <taxon>Pentapetalae</taxon>
        <taxon>rosids</taxon>
        <taxon>fabids</taxon>
        <taxon>Cucurbitales</taxon>
        <taxon>Cucurbitaceae</taxon>
        <taxon>Cucurbiteae</taxon>
        <taxon>Cucurbita</taxon>
    </lineage>
</organism>
<feature type="chain" id="PRO_5026911973" description="Amine oxidase" evidence="13">
    <location>
        <begin position="26"/>
        <end position="676"/>
    </location>
</feature>
<evidence type="ECO:0000256" key="11">
    <source>
        <dbReference type="PIRSR" id="PIRSR600269-51"/>
    </source>
</evidence>
<dbReference type="Pfam" id="PF02727">
    <property type="entry name" value="Cu_amine_oxidN2"/>
    <property type="match status" value="1"/>
</dbReference>
<dbReference type="Pfam" id="PF02728">
    <property type="entry name" value="Cu_amine_oxidN3"/>
    <property type="match status" value="1"/>
</dbReference>
<evidence type="ECO:0000256" key="12">
    <source>
        <dbReference type="RuleBase" id="RU000672"/>
    </source>
</evidence>
<dbReference type="FunFam" id="2.70.98.20:FF:000004">
    <property type="entry name" value="Amine oxidase"/>
    <property type="match status" value="1"/>
</dbReference>
<dbReference type="PROSITE" id="PS01164">
    <property type="entry name" value="COPPER_AMINE_OXID_1"/>
    <property type="match status" value="1"/>
</dbReference>
<evidence type="ECO:0000256" key="2">
    <source>
        <dbReference type="ARBA" id="ARBA00007983"/>
    </source>
</evidence>
<dbReference type="KEGG" id="cmos:111460085"/>
<dbReference type="PANTHER" id="PTHR10638">
    <property type="entry name" value="COPPER AMINE OXIDASE"/>
    <property type="match status" value="1"/>
</dbReference>
<dbReference type="InterPro" id="IPR016182">
    <property type="entry name" value="Cu_amine_oxidase_N-reg"/>
</dbReference>
<dbReference type="InterPro" id="IPR015798">
    <property type="entry name" value="Cu_amine_oxidase_C"/>
</dbReference>
<evidence type="ECO:0000256" key="4">
    <source>
        <dbReference type="ARBA" id="ARBA00022723"/>
    </source>
</evidence>
<feature type="active site" description="Schiff-base intermediate with substrate; via topaquinone" evidence="10">
    <location>
        <position position="414"/>
    </location>
</feature>
<evidence type="ECO:0000256" key="10">
    <source>
        <dbReference type="PIRSR" id="PIRSR600269-50"/>
    </source>
</evidence>
<dbReference type="InterPro" id="IPR049948">
    <property type="entry name" value="Cu_Am_ox_TPQ-bd"/>
</dbReference>
<dbReference type="SUPFAM" id="SSF49998">
    <property type="entry name" value="Amine oxidase catalytic domain"/>
    <property type="match status" value="1"/>
</dbReference>
<evidence type="ECO:0000256" key="5">
    <source>
        <dbReference type="ARBA" id="ARBA00022772"/>
    </source>
</evidence>
<dbReference type="Pfam" id="PF01179">
    <property type="entry name" value="Cu_amine_oxid"/>
    <property type="match status" value="1"/>
</dbReference>
<keyword evidence="4 12" id="KW-0479">Metal-binding</keyword>
<evidence type="ECO:0000256" key="8">
    <source>
        <dbReference type="ARBA" id="ARBA00023157"/>
    </source>
</evidence>
<dbReference type="AlphaFoldDB" id="A0A6J1H4J0"/>
<keyword evidence="17" id="KW-1185">Reference proteome</keyword>
<evidence type="ECO:0000256" key="9">
    <source>
        <dbReference type="ARBA" id="ARBA00048032"/>
    </source>
</evidence>